<name>A0AAV3QVK6_LITER</name>
<organism evidence="1 2">
    <name type="scientific">Lithospermum erythrorhizon</name>
    <name type="common">Purple gromwell</name>
    <name type="synonym">Lithospermum officinale var. erythrorhizon</name>
    <dbReference type="NCBI Taxonomy" id="34254"/>
    <lineage>
        <taxon>Eukaryota</taxon>
        <taxon>Viridiplantae</taxon>
        <taxon>Streptophyta</taxon>
        <taxon>Embryophyta</taxon>
        <taxon>Tracheophyta</taxon>
        <taxon>Spermatophyta</taxon>
        <taxon>Magnoliopsida</taxon>
        <taxon>eudicotyledons</taxon>
        <taxon>Gunneridae</taxon>
        <taxon>Pentapetalae</taxon>
        <taxon>asterids</taxon>
        <taxon>lamiids</taxon>
        <taxon>Boraginales</taxon>
        <taxon>Boraginaceae</taxon>
        <taxon>Boraginoideae</taxon>
        <taxon>Lithospermeae</taxon>
        <taxon>Lithospermum</taxon>
    </lineage>
</organism>
<reference evidence="1 2" key="1">
    <citation type="submission" date="2024-01" db="EMBL/GenBank/DDBJ databases">
        <title>The complete chloroplast genome sequence of Lithospermum erythrorhizon: insights into the phylogenetic relationship among Boraginaceae species and the maternal lineages of purple gromwells.</title>
        <authorList>
            <person name="Okada T."/>
            <person name="Watanabe K."/>
        </authorList>
    </citation>
    <scope>NUCLEOTIDE SEQUENCE [LARGE SCALE GENOMIC DNA]</scope>
</reference>
<keyword evidence="2" id="KW-1185">Reference proteome</keyword>
<sequence length="97" mass="10804">MSARMTPCWQSWKVSRDEAIQANERFLRRLEDGAVQAESNLMGAQTMEDLKELLRGSNAGEELLLQSFDQALAQTIQVIQSKLEKPASRLLALSGTP</sequence>
<dbReference type="EMBL" id="BAABME010022930">
    <property type="protein sequence ID" value="GAA0166925.1"/>
    <property type="molecule type" value="Genomic_DNA"/>
</dbReference>
<dbReference type="Proteomes" id="UP001454036">
    <property type="component" value="Unassembled WGS sequence"/>
</dbReference>
<gene>
    <name evidence="1" type="ORF">LIER_40275</name>
</gene>
<dbReference type="AlphaFoldDB" id="A0AAV3QVK6"/>
<protein>
    <submittedName>
        <fullName evidence="1">Uncharacterized protein</fullName>
    </submittedName>
</protein>
<accession>A0AAV3QVK6</accession>
<evidence type="ECO:0000313" key="2">
    <source>
        <dbReference type="Proteomes" id="UP001454036"/>
    </source>
</evidence>
<evidence type="ECO:0000313" key="1">
    <source>
        <dbReference type="EMBL" id="GAA0166925.1"/>
    </source>
</evidence>
<comment type="caution">
    <text evidence="1">The sequence shown here is derived from an EMBL/GenBank/DDBJ whole genome shotgun (WGS) entry which is preliminary data.</text>
</comment>
<proteinExistence type="predicted"/>